<dbReference type="EC" id="4.2.1.75" evidence="3 7"/>
<comment type="function">
    <text evidence="7">Catalyzes cyclization of the linear tetrapyrrole, hydroxymethylbilane, to the macrocyclic uroporphyrinogen III.</text>
</comment>
<keyword evidence="5 7" id="KW-0627">Porphyrin biosynthesis</keyword>
<accession>A0A6V1PSP3</accession>
<dbReference type="PANTHER" id="PTHR38042">
    <property type="entry name" value="UROPORPHYRINOGEN-III SYNTHASE, CHLOROPLASTIC"/>
    <property type="match status" value="1"/>
</dbReference>
<evidence type="ECO:0000259" key="8">
    <source>
        <dbReference type="Pfam" id="PF02602"/>
    </source>
</evidence>
<evidence type="ECO:0000256" key="2">
    <source>
        <dbReference type="ARBA" id="ARBA00008133"/>
    </source>
</evidence>
<evidence type="ECO:0000256" key="3">
    <source>
        <dbReference type="ARBA" id="ARBA00013109"/>
    </source>
</evidence>
<feature type="domain" description="Tetrapyrrole biosynthesis uroporphyrinogen III synthase" evidence="8">
    <location>
        <begin position="56"/>
        <end position="268"/>
    </location>
</feature>
<sequence length="287" mass="30441">MATKAVARIISLAVFFFGSIVHGFLTSSHSTAAQRTFSFQLDAKVALTREAGKNGKLKKLLIDEGFEVVELPCIRHARGEDLDKLAPALSSDEPYDYVIITSPEAADVFLKEWKKAGKPQVSVASVGAATSETLMEGGITPAFEPSKATAAVLSEELPLNGLSRVLYPASEKAKETLESGLAARGFSVTRLNTYTTLPTKWNEMDYVAAASADVVALASPTAADAWAGLVGRPRKPAACIGLTTAEECKKRGFGLIYCPEKPGMDGLVGAVKLAVDDLGGLKQHQKL</sequence>
<evidence type="ECO:0000256" key="5">
    <source>
        <dbReference type="ARBA" id="ARBA00023244"/>
    </source>
</evidence>
<protein>
    <recommendedName>
        <fullName evidence="3 7">Uroporphyrinogen-III synthase</fullName>
        <ecNumber evidence="3 7">4.2.1.75</ecNumber>
    </recommendedName>
</protein>
<name>A0A6V1PSP3_HETAK</name>
<dbReference type="GO" id="GO:0006780">
    <property type="term" value="P:uroporphyrinogen III biosynthetic process"/>
    <property type="evidence" value="ECO:0007669"/>
    <property type="project" value="UniProtKB-UniRule"/>
</dbReference>
<dbReference type="SUPFAM" id="SSF69618">
    <property type="entry name" value="HemD-like"/>
    <property type="match status" value="1"/>
</dbReference>
<reference evidence="9" key="1">
    <citation type="submission" date="2021-01" db="EMBL/GenBank/DDBJ databases">
        <authorList>
            <person name="Corre E."/>
            <person name="Pelletier E."/>
            <person name="Niang G."/>
            <person name="Scheremetjew M."/>
            <person name="Finn R."/>
            <person name="Kale V."/>
            <person name="Holt S."/>
            <person name="Cochrane G."/>
            <person name="Meng A."/>
            <person name="Brown T."/>
            <person name="Cohen L."/>
        </authorList>
    </citation>
    <scope>NUCLEOTIDE SEQUENCE</scope>
    <source>
        <strain evidence="9">CCMP3107</strain>
    </source>
</reference>
<evidence type="ECO:0000313" key="9">
    <source>
        <dbReference type="EMBL" id="CAE0628725.1"/>
    </source>
</evidence>
<comment type="similarity">
    <text evidence="2 7">Belongs to the uroporphyrinogen-III synthase family.</text>
</comment>
<comment type="catalytic activity">
    <reaction evidence="6 7">
        <text>hydroxymethylbilane = uroporphyrinogen III + H2O</text>
        <dbReference type="Rhea" id="RHEA:18965"/>
        <dbReference type="ChEBI" id="CHEBI:15377"/>
        <dbReference type="ChEBI" id="CHEBI:57308"/>
        <dbReference type="ChEBI" id="CHEBI:57845"/>
        <dbReference type="EC" id="4.2.1.75"/>
    </reaction>
</comment>
<dbReference type="InterPro" id="IPR003754">
    <property type="entry name" value="4pyrrol_synth_uPrphyn_synth"/>
</dbReference>
<gene>
    <name evidence="9" type="ORF">HAKA00212_LOCUS7407</name>
</gene>
<dbReference type="Gene3D" id="3.40.50.10090">
    <property type="match status" value="2"/>
</dbReference>
<dbReference type="UniPathway" id="UPA00251">
    <property type="reaction ID" value="UER00320"/>
</dbReference>
<evidence type="ECO:0000256" key="1">
    <source>
        <dbReference type="ARBA" id="ARBA00004772"/>
    </source>
</evidence>
<organism evidence="9">
    <name type="scientific">Heterosigma akashiwo</name>
    <name type="common">Chromophytic alga</name>
    <name type="synonym">Heterosigma carterae</name>
    <dbReference type="NCBI Taxonomy" id="2829"/>
    <lineage>
        <taxon>Eukaryota</taxon>
        <taxon>Sar</taxon>
        <taxon>Stramenopiles</taxon>
        <taxon>Ochrophyta</taxon>
        <taxon>Raphidophyceae</taxon>
        <taxon>Chattonellales</taxon>
        <taxon>Chattonellaceae</taxon>
        <taxon>Heterosigma</taxon>
    </lineage>
</organism>
<evidence type="ECO:0000256" key="7">
    <source>
        <dbReference type="RuleBase" id="RU366031"/>
    </source>
</evidence>
<dbReference type="InterPro" id="IPR039793">
    <property type="entry name" value="UROS/Hem4"/>
</dbReference>
<dbReference type="AlphaFoldDB" id="A0A6V1PSP3"/>
<proteinExistence type="inferred from homology"/>
<dbReference type="GO" id="GO:0004852">
    <property type="term" value="F:uroporphyrinogen-III synthase activity"/>
    <property type="evidence" value="ECO:0007669"/>
    <property type="project" value="UniProtKB-UniRule"/>
</dbReference>
<dbReference type="EMBL" id="HBIU01015889">
    <property type="protein sequence ID" value="CAE0628725.1"/>
    <property type="molecule type" value="Transcribed_RNA"/>
</dbReference>
<dbReference type="PANTHER" id="PTHR38042:SF1">
    <property type="entry name" value="UROPORPHYRINOGEN-III SYNTHASE, CHLOROPLASTIC"/>
    <property type="match status" value="1"/>
</dbReference>
<evidence type="ECO:0000256" key="4">
    <source>
        <dbReference type="ARBA" id="ARBA00023239"/>
    </source>
</evidence>
<dbReference type="CDD" id="cd06578">
    <property type="entry name" value="HemD"/>
    <property type="match status" value="1"/>
</dbReference>
<evidence type="ECO:0000256" key="6">
    <source>
        <dbReference type="ARBA" id="ARBA00048617"/>
    </source>
</evidence>
<comment type="pathway">
    <text evidence="1 7">Porphyrin-containing compound metabolism; protoporphyrin-IX biosynthesis; coproporphyrinogen-III from 5-aminolevulinate: step 3/4.</text>
</comment>
<dbReference type="Pfam" id="PF02602">
    <property type="entry name" value="HEM4"/>
    <property type="match status" value="1"/>
</dbReference>
<dbReference type="GO" id="GO:0006782">
    <property type="term" value="P:protoporphyrinogen IX biosynthetic process"/>
    <property type="evidence" value="ECO:0007669"/>
    <property type="project" value="UniProtKB-UniRule"/>
</dbReference>
<keyword evidence="4 7" id="KW-0456">Lyase</keyword>
<dbReference type="InterPro" id="IPR036108">
    <property type="entry name" value="4pyrrol_syn_uPrphyn_synt_sf"/>
</dbReference>